<proteinExistence type="predicted"/>
<dbReference type="EMBL" id="JAPDRK010000022">
    <property type="protein sequence ID" value="KAJ9603247.1"/>
    <property type="molecule type" value="Genomic_DNA"/>
</dbReference>
<protein>
    <submittedName>
        <fullName evidence="1">Uncharacterized protein</fullName>
    </submittedName>
</protein>
<dbReference type="Proteomes" id="UP001172673">
    <property type="component" value="Unassembled WGS sequence"/>
</dbReference>
<evidence type="ECO:0000313" key="2">
    <source>
        <dbReference type="Proteomes" id="UP001172673"/>
    </source>
</evidence>
<evidence type="ECO:0000313" key="1">
    <source>
        <dbReference type="EMBL" id="KAJ9603247.1"/>
    </source>
</evidence>
<comment type="caution">
    <text evidence="1">The sequence shown here is derived from an EMBL/GenBank/DDBJ whole genome shotgun (WGS) entry which is preliminary data.</text>
</comment>
<keyword evidence="2" id="KW-1185">Reference proteome</keyword>
<accession>A0AA39CCH6</accession>
<dbReference type="AlphaFoldDB" id="A0AA39CCH6"/>
<name>A0AA39CCH6_9EURO</name>
<reference evidence="1" key="1">
    <citation type="submission" date="2022-10" db="EMBL/GenBank/DDBJ databases">
        <title>Culturing micro-colonial fungi from biological soil crusts in the Mojave desert and describing Neophaeococcomyces mojavensis, and introducing the new genera and species Taxawa tesnikishii.</title>
        <authorList>
            <person name="Kurbessoian T."/>
            <person name="Stajich J.E."/>
        </authorList>
    </citation>
    <scope>NUCLEOTIDE SEQUENCE</scope>
    <source>
        <strain evidence="1">TK_41</strain>
    </source>
</reference>
<organism evidence="1 2">
    <name type="scientific">Cladophialophora chaetospira</name>
    <dbReference type="NCBI Taxonomy" id="386627"/>
    <lineage>
        <taxon>Eukaryota</taxon>
        <taxon>Fungi</taxon>
        <taxon>Dikarya</taxon>
        <taxon>Ascomycota</taxon>
        <taxon>Pezizomycotina</taxon>
        <taxon>Eurotiomycetes</taxon>
        <taxon>Chaetothyriomycetidae</taxon>
        <taxon>Chaetothyriales</taxon>
        <taxon>Herpotrichiellaceae</taxon>
        <taxon>Cladophialophora</taxon>
    </lineage>
</organism>
<sequence>MEDFVNVNAKIGLLDDDDQATELQIHKTEPGSKTPIDVNTPGENLAGTVFQLNQTLSVEQHPSGGRREVRVCQKCESDERARSQISAIDDNDPNVPESWSTQTNLCTNCIANPKRTKTLADEERDRLEIQAHEDDLPVKCWHCQETPGEKRDREKFYFVSDDLGNPGYLCATCAQQRRRAGVLVKCVHCGEPKGTLRRYNLFGVIPYFGCVHSRRNRLGCSVCFKHTTGNGTPSEGHGWSLRNGQNLCNSCLVEGIANGIFETYKAVGRFHDSSLPTAASKRTPLKVLFNTVPDVVWAKWYGHHAQVMADTVTESQTTPFLDQNDKTHIFERIIVGVGPTQTTTTLETGNVEACPDGAVSSDQAGPTAIYQLNKTLSIEQVPRRYNRQEVVCRDCKGGEGVYSHVRLDGTGPEQWSEESYLWDLCFYDLSTTVAQEQHRLLGKELKAKGVDVKCWHFKAKEQTGKRFQKSRDPDDNAGYLCVSCRLKQLS</sequence>
<gene>
    <name evidence="1" type="ORF">H2200_012025</name>
</gene>